<accession>A0A4Z2IBQ2</accession>
<dbReference type="EMBL" id="SRLO01000106">
    <property type="protein sequence ID" value="TNN75141.1"/>
    <property type="molecule type" value="Genomic_DNA"/>
</dbReference>
<reference evidence="1 2" key="1">
    <citation type="submission" date="2019-03" db="EMBL/GenBank/DDBJ databases">
        <title>First draft genome of Liparis tanakae, snailfish: a comprehensive survey of snailfish specific genes.</title>
        <authorList>
            <person name="Kim W."/>
            <person name="Song I."/>
            <person name="Jeong J.-H."/>
            <person name="Kim D."/>
            <person name="Kim S."/>
            <person name="Ryu S."/>
            <person name="Song J.Y."/>
            <person name="Lee S.K."/>
        </authorList>
    </citation>
    <scope>NUCLEOTIDE SEQUENCE [LARGE SCALE GENOMIC DNA]</scope>
    <source>
        <tissue evidence="1">Muscle</tissue>
    </source>
</reference>
<sequence length="125" mass="14458">MEERRLPVYLVKKVEGEEEEEEFKLCNICRRRGGSPVPAQFQLHHVPPCRQDLEQLTVATASRTPTTCLGLIDTAQTPIKWSRPAFNLPVFWPRAPEMEEKAVPGSRHSVFSFRKIPLLFFSYYP</sequence>
<name>A0A4Z2IBQ2_9TELE</name>
<keyword evidence="2" id="KW-1185">Reference proteome</keyword>
<dbReference type="Proteomes" id="UP000314294">
    <property type="component" value="Unassembled WGS sequence"/>
</dbReference>
<dbReference type="AlphaFoldDB" id="A0A4Z2IBQ2"/>
<evidence type="ECO:0000313" key="1">
    <source>
        <dbReference type="EMBL" id="TNN75141.1"/>
    </source>
</evidence>
<proteinExistence type="predicted"/>
<comment type="caution">
    <text evidence="1">The sequence shown here is derived from an EMBL/GenBank/DDBJ whole genome shotgun (WGS) entry which is preliminary data.</text>
</comment>
<protein>
    <submittedName>
        <fullName evidence="1">Uncharacterized protein</fullName>
    </submittedName>
</protein>
<gene>
    <name evidence="1" type="ORF">EYF80_014551</name>
</gene>
<evidence type="ECO:0000313" key="2">
    <source>
        <dbReference type="Proteomes" id="UP000314294"/>
    </source>
</evidence>
<organism evidence="1 2">
    <name type="scientific">Liparis tanakae</name>
    <name type="common">Tanaka's snailfish</name>
    <dbReference type="NCBI Taxonomy" id="230148"/>
    <lineage>
        <taxon>Eukaryota</taxon>
        <taxon>Metazoa</taxon>
        <taxon>Chordata</taxon>
        <taxon>Craniata</taxon>
        <taxon>Vertebrata</taxon>
        <taxon>Euteleostomi</taxon>
        <taxon>Actinopterygii</taxon>
        <taxon>Neopterygii</taxon>
        <taxon>Teleostei</taxon>
        <taxon>Neoteleostei</taxon>
        <taxon>Acanthomorphata</taxon>
        <taxon>Eupercaria</taxon>
        <taxon>Perciformes</taxon>
        <taxon>Cottioidei</taxon>
        <taxon>Cottales</taxon>
        <taxon>Liparidae</taxon>
        <taxon>Liparis</taxon>
    </lineage>
</organism>